<evidence type="ECO:0000259" key="11">
    <source>
        <dbReference type="PROSITE" id="PS50893"/>
    </source>
</evidence>
<dbReference type="eggNOG" id="KOG0058">
    <property type="taxonomic scope" value="Eukaryota"/>
</dbReference>
<dbReference type="SUPFAM" id="SSF52540">
    <property type="entry name" value="P-loop containing nucleoside triphosphate hydrolases"/>
    <property type="match status" value="1"/>
</dbReference>
<dbReference type="OMA" id="MYTGHTL"/>
<evidence type="ECO:0000256" key="7">
    <source>
        <dbReference type="ARBA" id="ARBA00023136"/>
    </source>
</evidence>
<keyword evidence="3 10" id="KW-0812">Transmembrane</keyword>
<proteinExistence type="inferred from homology"/>
<dbReference type="GO" id="GO:0016887">
    <property type="term" value="F:ATP hydrolysis activity"/>
    <property type="evidence" value="ECO:0007669"/>
    <property type="project" value="InterPro"/>
</dbReference>
<dbReference type="InterPro" id="IPR003593">
    <property type="entry name" value="AAA+_ATPase"/>
</dbReference>
<comment type="subcellular location">
    <subcellularLocation>
        <location evidence="1">Membrane</location>
        <topology evidence="1">Multi-pass membrane protein</topology>
    </subcellularLocation>
</comment>
<dbReference type="AlphaFoldDB" id="U1GIE1"/>
<dbReference type="OrthoDB" id="6500128at2759"/>
<dbReference type="CDD" id="cd18573">
    <property type="entry name" value="ABC_6TM_ABCB10_like"/>
    <property type="match status" value="1"/>
</dbReference>
<comment type="similarity">
    <text evidence="2">Belongs to the ABC transporter superfamily. ABCB family. Mitochondrial peptide exporter (TC 3.A.1.212) subfamily.</text>
</comment>
<evidence type="ECO:0000256" key="1">
    <source>
        <dbReference type="ARBA" id="ARBA00004141"/>
    </source>
</evidence>
<dbReference type="EMBL" id="KE721191">
    <property type="protein sequence ID" value="ERF71898.1"/>
    <property type="molecule type" value="Genomic_DNA"/>
</dbReference>
<evidence type="ECO:0000256" key="9">
    <source>
        <dbReference type="SAM" id="MobiDB-lite"/>
    </source>
</evidence>
<evidence type="ECO:0000256" key="3">
    <source>
        <dbReference type="ARBA" id="ARBA00022692"/>
    </source>
</evidence>
<dbReference type="FunFam" id="1.20.1560.10:FF:000095">
    <property type="entry name" value="ABC multidrug transporter Mdr2"/>
    <property type="match status" value="1"/>
</dbReference>
<dbReference type="InterPro" id="IPR011527">
    <property type="entry name" value="ABC1_TM_dom"/>
</dbReference>
<dbReference type="Proteomes" id="UP000019373">
    <property type="component" value="Unassembled WGS sequence"/>
</dbReference>
<dbReference type="Gene3D" id="3.40.50.300">
    <property type="entry name" value="P-loop containing nucleotide triphosphate hydrolases"/>
    <property type="match status" value="1"/>
</dbReference>
<feature type="domain" description="ABC transporter" evidence="11">
    <location>
        <begin position="275"/>
        <end position="512"/>
    </location>
</feature>
<feature type="compositionally biased region" description="Basic and acidic residues" evidence="9">
    <location>
        <begin position="574"/>
        <end position="597"/>
    </location>
</feature>
<dbReference type="HOGENOM" id="CLU_000604_84_3_1"/>
<evidence type="ECO:0000313" key="13">
    <source>
        <dbReference type="EMBL" id="ERF71898.1"/>
    </source>
</evidence>
<dbReference type="Pfam" id="PF00664">
    <property type="entry name" value="ABC_membrane"/>
    <property type="match status" value="1"/>
</dbReference>
<dbReference type="PROSITE" id="PS50893">
    <property type="entry name" value="ABC_TRANSPORTER_2"/>
    <property type="match status" value="1"/>
</dbReference>
<dbReference type="GO" id="GO:0090374">
    <property type="term" value="P:oligopeptide export from mitochondrion"/>
    <property type="evidence" value="ECO:0007669"/>
    <property type="project" value="TreeGrafter"/>
</dbReference>
<keyword evidence="7 10" id="KW-0472">Membrane</keyword>
<dbReference type="PROSITE" id="PS00211">
    <property type="entry name" value="ABC_TRANSPORTER_1"/>
    <property type="match status" value="1"/>
</dbReference>
<keyword evidence="5" id="KW-0067">ATP-binding</keyword>
<dbReference type="RefSeq" id="XP_007802609.1">
    <property type="nucleotide sequence ID" value="XM_007804418.1"/>
</dbReference>
<evidence type="ECO:0000256" key="6">
    <source>
        <dbReference type="ARBA" id="ARBA00022989"/>
    </source>
</evidence>
<feature type="compositionally biased region" description="Acidic residues" evidence="9">
    <location>
        <begin position="562"/>
        <end position="573"/>
    </location>
</feature>
<feature type="transmembrane region" description="Helical" evidence="10">
    <location>
        <begin position="91"/>
        <end position="117"/>
    </location>
</feature>
<dbReference type="FunFam" id="3.40.50.300:FF:000218">
    <property type="entry name" value="Multidrug ABC transporter ATP-binding protein"/>
    <property type="match status" value="1"/>
</dbReference>
<dbReference type="GO" id="GO:0005524">
    <property type="term" value="F:ATP binding"/>
    <property type="evidence" value="ECO:0007669"/>
    <property type="project" value="UniProtKB-KW"/>
</dbReference>
<dbReference type="CDD" id="cd03249">
    <property type="entry name" value="ABC_MTABC3_MDL1_MDL2"/>
    <property type="match status" value="1"/>
</dbReference>
<organism evidence="13 14">
    <name type="scientific">Endocarpon pusillum (strain Z07020 / HMAS-L-300199)</name>
    <name type="common">Lichen-forming fungus</name>
    <dbReference type="NCBI Taxonomy" id="1263415"/>
    <lineage>
        <taxon>Eukaryota</taxon>
        <taxon>Fungi</taxon>
        <taxon>Dikarya</taxon>
        <taxon>Ascomycota</taxon>
        <taxon>Pezizomycotina</taxon>
        <taxon>Eurotiomycetes</taxon>
        <taxon>Chaetothyriomycetidae</taxon>
        <taxon>Verrucariales</taxon>
        <taxon>Verrucariaceae</taxon>
        <taxon>Endocarpon</taxon>
    </lineage>
</organism>
<evidence type="ECO:0000256" key="2">
    <source>
        <dbReference type="ARBA" id="ARBA00005580"/>
    </source>
</evidence>
<feature type="transmembrane region" description="Helical" evidence="10">
    <location>
        <begin position="177"/>
        <end position="199"/>
    </location>
</feature>
<evidence type="ECO:0000256" key="5">
    <source>
        <dbReference type="ARBA" id="ARBA00022840"/>
    </source>
</evidence>
<dbReference type="PIRSF" id="PIRSF002773">
    <property type="entry name" value="ABC_prm/ATPase_B"/>
    <property type="match status" value="1"/>
</dbReference>
<keyword evidence="14" id="KW-1185">Reference proteome</keyword>
<reference evidence="14" key="1">
    <citation type="journal article" date="2014" name="BMC Genomics">
        <title>Genome characteristics reveal the impact of lichenization on lichen-forming fungus Endocarpon pusillum Hedwig (Verrucariales, Ascomycota).</title>
        <authorList>
            <person name="Wang Y.-Y."/>
            <person name="Liu B."/>
            <person name="Zhang X.-Y."/>
            <person name="Zhou Q.-M."/>
            <person name="Zhang T."/>
            <person name="Li H."/>
            <person name="Yu Y.-F."/>
            <person name="Zhang X.-L."/>
            <person name="Hao X.-Y."/>
            <person name="Wang M."/>
            <person name="Wang L."/>
            <person name="Wei J.-C."/>
        </authorList>
    </citation>
    <scope>NUCLEOTIDE SEQUENCE [LARGE SCALE GENOMIC DNA]</scope>
    <source>
        <strain evidence="14">Z07020 / HMAS-L-300199</strain>
    </source>
</reference>
<dbReference type="GO" id="GO:0015421">
    <property type="term" value="F:ABC-type oligopeptide transporter activity"/>
    <property type="evidence" value="ECO:0007669"/>
    <property type="project" value="TreeGrafter"/>
</dbReference>
<gene>
    <name evidence="13" type="ORF">EPUS_01813</name>
</gene>
<dbReference type="Gene3D" id="1.20.1560.10">
    <property type="entry name" value="ABC transporter type 1, transmembrane domain"/>
    <property type="match status" value="1"/>
</dbReference>
<accession>U1GIE1</accession>
<feature type="domain" description="ABC transmembrane type-1" evidence="12">
    <location>
        <begin position="1"/>
        <end position="242"/>
    </location>
</feature>
<protein>
    <recommendedName>
        <fullName evidence="8">ABC multidrug transporter MDR2</fullName>
    </recommendedName>
</protein>
<evidence type="ECO:0000256" key="4">
    <source>
        <dbReference type="ARBA" id="ARBA00022741"/>
    </source>
</evidence>
<dbReference type="SUPFAM" id="SSF90123">
    <property type="entry name" value="ABC transporter transmembrane region"/>
    <property type="match status" value="1"/>
</dbReference>
<dbReference type="Pfam" id="PF00005">
    <property type="entry name" value="ABC_tran"/>
    <property type="match status" value="1"/>
</dbReference>
<dbReference type="PANTHER" id="PTHR43394">
    <property type="entry name" value="ATP-DEPENDENT PERMEASE MDL1, MITOCHONDRIAL"/>
    <property type="match status" value="1"/>
</dbReference>
<dbReference type="SMART" id="SM00382">
    <property type="entry name" value="AAA"/>
    <property type="match status" value="1"/>
</dbReference>
<evidence type="ECO:0000256" key="8">
    <source>
        <dbReference type="ARBA" id="ARBA00049740"/>
    </source>
</evidence>
<dbReference type="InterPro" id="IPR039421">
    <property type="entry name" value="Type_1_exporter"/>
</dbReference>
<dbReference type="PANTHER" id="PTHR43394:SF1">
    <property type="entry name" value="ATP-BINDING CASSETTE SUB-FAMILY B MEMBER 10, MITOCHONDRIAL"/>
    <property type="match status" value="1"/>
</dbReference>
<dbReference type="InterPro" id="IPR003439">
    <property type="entry name" value="ABC_transporter-like_ATP-bd"/>
</dbReference>
<evidence type="ECO:0000313" key="14">
    <source>
        <dbReference type="Proteomes" id="UP000019373"/>
    </source>
</evidence>
<evidence type="ECO:0000259" key="12">
    <source>
        <dbReference type="PROSITE" id="PS50929"/>
    </source>
</evidence>
<feature type="compositionally biased region" description="Basic and acidic residues" evidence="9">
    <location>
        <begin position="548"/>
        <end position="561"/>
    </location>
</feature>
<evidence type="ECO:0000256" key="10">
    <source>
        <dbReference type="SAM" id="Phobius"/>
    </source>
</evidence>
<dbReference type="GO" id="GO:0005743">
    <property type="term" value="C:mitochondrial inner membrane"/>
    <property type="evidence" value="ECO:0007669"/>
    <property type="project" value="TreeGrafter"/>
</dbReference>
<dbReference type="InterPro" id="IPR036640">
    <property type="entry name" value="ABC1_TM_sf"/>
</dbReference>
<keyword evidence="6 10" id="KW-1133">Transmembrane helix</keyword>
<dbReference type="InterPro" id="IPR017871">
    <property type="entry name" value="ABC_transporter-like_CS"/>
</dbReference>
<dbReference type="PROSITE" id="PS50929">
    <property type="entry name" value="ABC_TM1F"/>
    <property type="match status" value="1"/>
</dbReference>
<dbReference type="InterPro" id="IPR027417">
    <property type="entry name" value="P-loop_NTPase"/>
</dbReference>
<keyword evidence="4" id="KW-0547">Nucleotide-binding</keyword>
<name>U1GIE1_ENDPU</name>
<feature type="region of interest" description="Disordered" evidence="9">
    <location>
        <begin position="521"/>
        <end position="597"/>
    </location>
</feature>
<sequence>MALAGILATGAAANYGRIIILRIVGERVVARLRSNLFRRTFVQDAEFFDANRVGDLISRLSSDTIIVGKSITQNLSDGLRSLVSGAAGFGLMAYVSLKLTGILCLLFPPVAIGAFFYGRAIRNLSRKIQKSLGTLTKIAEERLGNVRTSQAFAGELLEVHRYNKQVRKLFDLGKRESFISATFFSTSGLAGNMTILSLLYVGGGMVSNGAISIGDLTSFLMYTAYAGSSLFGLSSFYSELMKGVGAASRLFELQDRNPTISPTRGTKVTSARGPIRFENLTFSYPTRPAVNIFNNLNFEIPQGTNVAIVGPSGGGKSTVASLILRFYSPTTGRILVDGKDIATMNVKSLRRKIGIVGQEPVLFSGTIAENIAYGKPNATRSEIIAAARKANCQFISDFPDGLETSVGARGAQLSGGQKQRIAIARALVKNPDILILDEATSALDAESETLVNSALAALLRGNNTTISIAHRLSTIKRSDTIIVLGNDGRVAEQGSYKELSARKDGAFTKLMEWQMSGVETGAVGGVAPPGSEKDRDMAVSGEGGRGPVTEKEEIQHELDSGKEEEESEGDGEREDVKIEGSKAQEVVEHAVEKSGKK</sequence>
<dbReference type="GeneID" id="19236868"/>